<evidence type="ECO:0008006" key="7">
    <source>
        <dbReference type="Google" id="ProtNLM"/>
    </source>
</evidence>
<gene>
    <name evidence="6" type="ORF">QSP1433_LOCUS6834</name>
</gene>
<dbReference type="Pfam" id="PF00370">
    <property type="entry name" value="FGGY_N"/>
    <property type="match status" value="1"/>
</dbReference>
<evidence type="ECO:0000259" key="5">
    <source>
        <dbReference type="Pfam" id="PF02782"/>
    </source>
</evidence>
<reference evidence="6" key="1">
    <citation type="submission" date="2021-01" db="EMBL/GenBank/DDBJ databases">
        <authorList>
            <person name="Corre E."/>
            <person name="Pelletier E."/>
            <person name="Niang G."/>
            <person name="Scheremetjew M."/>
            <person name="Finn R."/>
            <person name="Kale V."/>
            <person name="Holt S."/>
            <person name="Cochrane G."/>
            <person name="Meng A."/>
            <person name="Brown T."/>
            <person name="Cohen L."/>
        </authorList>
    </citation>
    <scope>NUCLEOTIDE SEQUENCE</scope>
    <source>
        <strain evidence="6">NY070348D</strain>
    </source>
</reference>
<dbReference type="PANTHER" id="PTHR43095">
    <property type="entry name" value="SUGAR KINASE"/>
    <property type="match status" value="1"/>
</dbReference>
<dbReference type="InterPro" id="IPR018484">
    <property type="entry name" value="FGGY_N"/>
</dbReference>
<evidence type="ECO:0000256" key="3">
    <source>
        <dbReference type="ARBA" id="ARBA00022777"/>
    </source>
</evidence>
<keyword evidence="3" id="KW-0418">Kinase</keyword>
<dbReference type="GO" id="GO:0005975">
    <property type="term" value="P:carbohydrate metabolic process"/>
    <property type="evidence" value="ECO:0007669"/>
    <property type="project" value="InterPro"/>
</dbReference>
<evidence type="ECO:0000259" key="4">
    <source>
        <dbReference type="Pfam" id="PF00370"/>
    </source>
</evidence>
<dbReference type="GO" id="GO:0016301">
    <property type="term" value="F:kinase activity"/>
    <property type="evidence" value="ECO:0007669"/>
    <property type="project" value="UniProtKB-KW"/>
</dbReference>
<comment type="similarity">
    <text evidence="1">Belongs to the FGGY kinase family.</text>
</comment>
<dbReference type="EMBL" id="HBHK01010892">
    <property type="protein sequence ID" value="CAD9680206.1"/>
    <property type="molecule type" value="Transcribed_RNA"/>
</dbReference>
<dbReference type="AlphaFoldDB" id="A0A7S2RTE4"/>
<sequence length="529" mass="57354">MDLIVASDIGTTGVKVSAFQVGSLVAVASNVAGRTVCEYYKMYHMVHPGNSMIEQLPKDWYDAYLECLAGVLEDLAMGHSNEFQIKALAFSGQMQALCLVGSQGPLRNAVLFSDARAREEAMFLDDRFGAEALVERTGNYKGAVSVLAKLLWFEKHEKELLATAEKILLGAHSFVVWTITKEANCDFTTAGTTSILDRAESGWATDILKTCGLESVTEKLPQLVAPDHITTTISKLWDIPGLQELLSDDTIVYHSSSRDILVFHGCGDLGTTTLGANHISPNPYMYVGTSGWLAETITKKPVSVKSPSVSYIAHPRKEKEIRVAPSTTCGGSIEWFRRVLATPGLTYKDFDDSCAVSSPGSNGVLFLPHLAGERCPDNVPHARGAFIGLCLSTTQNEMRRTVLEGVAFHFKWLREAMDIDADTMTLVGGGSKSFVWSQIFADILGCSIVVSSEAVDIATYGAASIASGVLLANHKGSTNTNTPKLFSPNASHTQLYNKLYTIWRSAFGQLSETTLVLRQVVEGGEFALT</sequence>
<dbReference type="InterPro" id="IPR050406">
    <property type="entry name" value="FGGY_Carb_Kinase"/>
</dbReference>
<dbReference type="InterPro" id="IPR043129">
    <property type="entry name" value="ATPase_NBD"/>
</dbReference>
<dbReference type="InterPro" id="IPR018485">
    <property type="entry name" value="FGGY_C"/>
</dbReference>
<name>A0A7S2RTE4_9STRA</name>
<evidence type="ECO:0000313" key="6">
    <source>
        <dbReference type="EMBL" id="CAD9680206.1"/>
    </source>
</evidence>
<dbReference type="CDD" id="cd07805">
    <property type="entry name" value="ASKHA_NBD_FGGY_CvXK-like"/>
    <property type="match status" value="1"/>
</dbReference>
<dbReference type="InterPro" id="IPR000577">
    <property type="entry name" value="Carb_kinase_FGGY"/>
</dbReference>
<evidence type="ECO:0000256" key="2">
    <source>
        <dbReference type="ARBA" id="ARBA00022679"/>
    </source>
</evidence>
<dbReference type="SUPFAM" id="SSF53067">
    <property type="entry name" value="Actin-like ATPase domain"/>
    <property type="match status" value="2"/>
</dbReference>
<dbReference type="PIRSF" id="PIRSF000538">
    <property type="entry name" value="GlpK"/>
    <property type="match status" value="1"/>
</dbReference>
<organism evidence="6">
    <name type="scientific">Mucochytrium quahogii</name>
    <dbReference type="NCBI Taxonomy" id="96639"/>
    <lineage>
        <taxon>Eukaryota</taxon>
        <taxon>Sar</taxon>
        <taxon>Stramenopiles</taxon>
        <taxon>Bigyra</taxon>
        <taxon>Labyrinthulomycetes</taxon>
        <taxon>Thraustochytrida</taxon>
        <taxon>Thraustochytriidae</taxon>
        <taxon>Mucochytrium</taxon>
    </lineage>
</organism>
<feature type="domain" description="Carbohydrate kinase FGGY C-terminal" evidence="5">
    <location>
        <begin position="285"/>
        <end position="466"/>
    </location>
</feature>
<evidence type="ECO:0000256" key="1">
    <source>
        <dbReference type="ARBA" id="ARBA00009156"/>
    </source>
</evidence>
<proteinExistence type="inferred from homology"/>
<feature type="domain" description="Carbohydrate kinase FGGY N-terminal" evidence="4">
    <location>
        <begin position="4"/>
        <end position="234"/>
    </location>
</feature>
<dbReference type="Pfam" id="PF02782">
    <property type="entry name" value="FGGY_C"/>
    <property type="match status" value="1"/>
</dbReference>
<accession>A0A7S2RTE4</accession>
<dbReference type="Gene3D" id="3.30.420.40">
    <property type="match status" value="2"/>
</dbReference>
<protein>
    <recommendedName>
        <fullName evidence="7">Glycerol kinase</fullName>
    </recommendedName>
</protein>
<dbReference type="PANTHER" id="PTHR43095:SF5">
    <property type="entry name" value="XYLULOSE KINASE"/>
    <property type="match status" value="1"/>
</dbReference>
<keyword evidence="2" id="KW-0808">Transferase</keyword>